<gene>
    <name evidence="1" type="ORF">IDSA_06850</name>
</gene>
<name>A0A094IUI8_9GAMM</name>
<keyword evidence="2" id="KW-1185">Reference proteome</keyword>
<dbReference type="STRING" id="435908.IDSA_06850"/>
<comment type="caution">
    <text evidence="1">The sequence shown here is derived from an EMBL/GenBank/DDBJ whole genome shotgun (WGS) entry which is preliminary data.</text>
</comment>
<evidence type="ECO:0008006" key="3">
    <source>
        <dbReference type="Google" id="ProtNLM"/>
    </source>
</evidence>
<organism evidence="1 2">
    <name type="scientific">Pseudidiomarina salinarum</name>
    <dbReference type="NCBI Taxonomy" id="435908"/>
    <lineage>
        <taxon>Bacteria</taxon>
        <taxon>Pseudomonadati</taxon>
        <taxon>Pseudomonadota</taxon>
        <taxon>Gammaproteobacteria</taxon>
        <taxon>Alteromonadales</taxon>
        <taxon>Idiomarinaceae</taxon>
        <taxon>Pseudidiomarina</taxon>
    </lineage>
</organism>
<dbReference type="AlphaFoldDB" id="A0A094IUI8"/>
<dbReference type="OrthoDB" id="5638366at2"/>
<protein>
    <recommendedName>
        <fullName evidence="3">Beta-lactamase-related domain-containing protein</fullName>
    </recommendedName>
</protein>
<dbReference type="RefSeq" id="WP_126760553.1">
    <property type="nucleotide sequence ID" value="NZ_JPER01000003.1"/>
</dbReference>
<dbReference type="EMBL" id="JPER01000003">
    <property type="protein sequence ID" value="KFZ30802.1"/>
    <property type="molecule type" value="Genomic_DNA"/>
</dbReference>
<evidence type="ECO:0000313" key="2">
    <source>
        <dbReference type="Proteomes" id="UP000054363"/>
    </source>
</evidence>
<accession>A0A094IUI8</accession>
<reference evidence="1 2" key="1">
    <citation type="submission" date="2014-06" db="EMBL/GenBank/DDBJ databases">
        <title>The draft genome sequence of Idiomarina salinarum ISL-52.</title>
        <authorList>
            <person name="Du J."/>
            <person name="Shao Z."/>
        </authorList>
    </citation>
    <scope>NUCLEOTIDE SEQUENCE [LARGE SCALE GENOMIC DNA]</scope>
    <source>
        <strain evidence="1 2">ISL-52</strain>
    </source>
</reference>
<evidence type="ECO:0000313" key="1">
    <source>
        <dbReference type="EMBL" id="KFZ30802.1"/>
    </source>
</evidence>
<proteinExistence type="predicted"/>
<dbReference type="Proteomes" id="UP000054363">
    <property type="component" value="Unassembled WGS sequence"/>
</dbReference>
<sequence>MPTYDYGEGIGELMTGNHGGVSCGSQSWLMVIPQYEMAVAVNIITTTDIFWDFGSVFTELARTSITVQQQSQPQ</sequence>